<dbReference type="InterPro" id="IPR036188">
    <property type="entry name" value="FAD/NAD-bd_sf"/>
</dbReference>
<organism evidence="6 7">
    <name type="scientific">Blastopirellula retiformator</name>
    <dbReference type="NCBI Taxonomy" id="2527970"/>
    <lineage>
        <taxon>Bacteria</taxon>
        <taxon>Pseudomonadati</taxon>
        <taxon>Planctomycetota</taxon>
        <taxon>Planctomycetia</taxon>
        <taxon>Pirellulales</taxon>
        <taxon>Pirellulaceae</taxon>
        <taxon>Blastopirellula</taxon>
    </lineage>
</organism>
<accession>A0A5C5V7X7</accession>
<proteinExistence type="predicted"/>
<dbReference type="InterPro" id="IPR039650">
    <property type="entry name" value="HdrA-like"/>
</dbReference>
<keyword evidence="1" id="KW-0004">4Fe-4S</keyword>
<dbReference type="GO" id="GO:0051539">
    <property type="term" value="F:4 iron, 4 sulfur cluster binding"/>
    <property type="evidence" value="ECO:0007669"/>
    <property type="project" value="UniProtKB-KW"/>
</dbReference>
<comment type="caution">
    <text evidence="6">The sequence shown here is derived from an EMBL/GenBank/DDBJ whole genome shotgun (WGS) entry which is preliminary data.</text>
</comment>
<dbReference type="PRINTS" id="PR00411">
    <property type="entry name" value="PNDRDTASEI"/>
</dbReference>
<keyword evidence="7" id="KW-1185">Reference proteome</keyword>
<dbReference type="AlphaFoldDB" id="A0A5C5V7X7"/>
<dbReference type="PANTHER" id="PTHR43498:SF1">
    <property type="entry name" value="COB--COM HETERODISULFIDE REDUCTASE IRON-SULFUR SUBUNIT A"/>
    <property type="match status" value="1"/>
</dbReference>
<keyword evidence="5" id="KW-0411">Iron-sulfur</keyword>
<dbReference type="SUPFAM" id="SSF51905">
    <property type="entry name" value="FAD/NAD(P)-binding domain"/>
    <property type="match status" value="1"/>
</dbReference>
<name>A0A5C5V7X7_9BACT</name>
<keyword evidence="2" id="KW-0479">Metal-binding</keyword>
<dbReference type="Proteomes" id="UP000318878">
    <property type="component" value="Unassembled WGS sequence"/>
</dbReference>
<evidence type="ECO:0000256" key="5">
    <source>
        <dbReference type="ARBA" id="ARBA00023014"/>
    </source>
</evidence>
<evidence type="ECO:0000256" key="4">
    <source>
        <dbReference type="ARBA" id="ARBA00023004"/>
    </source>
</evidence>
<dbReference type="Gene3D" id="3.50.50.60">
    <property type="entry name" value="FAD/NAD(P)-binding domain"/>
    <property type="match status" value="1"/>
</dbReference>
<gene>
    <name evidence="6" type="ORF">Enr8_20770</name>
</gene>
<dbReference type="GO" id="GO:0016491">
    <property type="term" value="F:oxidoreductase activity"/>
    <property type="evidence" value="ECO:0007669"/>
    <property type="project" value="UniProtKB-KW"/>
</dbReference>
<sequence length="538" mass="58290">MANSWDLVVIGGTPGGIAAAIAAARQGRTVALVERQSHIGGMSTSGLGKSDIEHPEAIGGLFLEFIARIRETYVASLGAESEAFALCREGYYFEPSVAEAAFLEMLAELPTIELLLDHQLEGAAVQQNRVTAVELQNRITGERILASASAFVDATYEGDLLAAAGAEFRLGRESREEYGESHAGEIFFDYRNGEILPGSTGQGDDRLPAYTYRLCLSSDPGNSAPLTQPPAGYDRTNYLGYLDDLESGRLSAPKVLKDGWGYYPEHFDTLVRALSVTDLPNGKVDANINPRPLAFPFAEENVGYIEANWRRRDEIADRHRQLTLGLLWFLQQDDAVPAEHREMAGKYHLPADEFTDNGNFPWQLYVREGRRLVGLATLTEHDVTFTGDAPAAGDYEDTIAVGEFPIDSFPVQKRPSDCGVVLEGYLGMLAHITRPYPIPYRVMIPQTIEGLIVSVAVSATHVAYSSIRMEPTWMALGHAAGLAAHKAIEAGVALRDVDIDSLQASLAAEGQVLACANFSGGSQAEKSAGFNVSTEATF</sequence>
<evidence type="ECO:0000256" key="3">
    <source>
        <dbReference type="ARBA" id="ARBA00023002"/>
    </source>
</evidence>
<dbReference type="Pfam" id="PF12831">
    <property type="entry name" value="FAD_oxidored"/>
    <property type="match status" value="1"/>
</dbReference>
<keyword evidence="4" id="KW-0408">Iron</keyword>
<dbReference type="PANTHER" id="PTHR43498">
    <property type="entry name" value="FERREDOXIN:COB-COM HETERODISULFIDE REDUCTASE SUBUNIT A"/>
    <property type="match status" value="1"/>
</dbReference>
<evidence type="ECO:0000256" key="1">
    <source>
        <dbReference type="ARBA" id="ARBA00022485"/>
    </source>
</evidence>
<evidence type="ECO:0000313" key="6">
    <source>
        <dbReference type="EMBL" id="TWT34664.1"/>
    </source>
</evidence>
<protein>
    <submittedName>
        <fullName evidence="6">Soluble pyridine nucleotide transhydrogenase</fullName>
    </submittedName>
</protein>
<dbReference type="RefSeq" id="WP_146431102.1">
    <property type="nucleotide sequence ID" value="NZ_SJPF01000002.1"/>
</dbReference>
<dbReference type="EMBL" id="SJPF01000002">
    <property type="protein sequence ID" value="TWT34664.1"/>
    <property type="molecule type" value="Genomic_DNA"/>
</dbReference>
<keyword evidence="3" id="KW-0560">Oxidoreductase</keyword>
<evidence type="ECO:0000313" key="7">
    <source>
        <dbReference type="Proteomes" id="UP000318878"/>
    </source>
</evidence>
<dbReference type="GO" id="GO:0046872">
    <property type="term" value="F:metal ion binding"/>
    <property type="evidence" value="ECO:0007669"/>
    <property type="project" value="UniProtKB-KW"/>
</dbReference>
<evidence type="ECO:0000256" key="2">
    <source>
        <dbReference type="ARBA" id="ARBA00022723"/>
    </source>
</evidence>
<reference evidence="6 7" key="1">
    <citation type="submission" date="2019-02" db="EMBL/GenBank/DDBJ databases">
        <title>Deep-cultivation of Planctomycetes and their phenomic and genomic characterization uncovers novel biology.</title>
        <authorList>
            <person name="Wiegand S."/>
            <person name="Jogler M."/>
            <person name="Boedeker C."/>
            <person name="Pinto D."/>
            <person name="Vollmers J."/>
            <person name="Rivas-Marin E."/>
            <person name="Kohn T."/>
            <person name="Peeters S.H."/>
            <person name="Heuer A."/>
            <person name="Rast P."/>
            <person name="Oberbeckmann S."/>
            <person name="Bunk B."/>
            <person name="Jeske O."/>
            <person name="Meyerdierks A."/>
            <person name="Storesund J.E."/>
            <person name="Kallscheuer N."/>
            <person name="Luecker S."/>
            <person name="Lage O.M."/>
            <person name="Pohl T."/>
            <person name="Merkel B.J."/>
            <person name="Hornburger P."/>
            <person name="Mueller R.-W."/>
            <person name="Bruemmer F."/>
            <person name="Labrenz M."/>
            <person name="Spormann A.M."/>
            <person name="Op Den Camp H."/>
            <person name="Overmann J."/>
            <person name="Amann R."/>
            <person name="Jetten M.S.M."/>
            <person name="Mascher T."/>
            <person name="Medema M.H."/>
            <person name="Devos D.P."/>
            <person name="Kaster A.-K."/>
            <person name="Ovreas L."/>
            <person name="Rohde M."/>
            <person name="Galperin M.Y."/>
            <person name="Jogler C."/>
        </authorList>
    </citation>
    <scope>NUCLEOTIDE SEQUENCE [LARGE SCALE GENOMIC DNA]</scope>
    <source>
        <strain evidence="6 7">Enr8</strain>
    </source>
</reference>
<dbReference type="OrthoDB" id="287984at2"/>